<feature type="domain" description="Alpha-2-macroglobulin" evidence="5">
    <location>
        <begin position="1205"/>
        <end position="1294"/>
    </location>
</feature>
<dbReference type="Pfam" id="PF17972">
    <property type="entry name" value="bMG5"/>
    <property type="match status" value="1"/>
</dbReference>
<organism evidence="6 7">
    <name type="scientific">Bacteroides ovatus</name>
    <dbReference type="NCBI Taxonomy" id="28116"/>
    <lineage>
        <taxon>Bacteria</taxon>
        <taxon>Pseudomonadati</taxon>
        <taxon>Bacteroidota</taxon>
        <taxon>Bacteroidia</taxon>
        <taxon>Bacteroidales</taxon>
        <taxon>Bacteroidaceae</taxon>
        <taxon>Bacteroides</taxon>
    </lineage>
</organism>
<dbReference type="InterPro" id="IPR051802">
    <property type="entry name" value="YfhM-like"/>
</dbReference>
<dbReference type="Pfam" id="PF11974">
    <property type="entry name" value="bMG3"/>
    <property type="match status" value="1"/>
</dbReference>
<evidence type="ECO:0000256" key="2">
    <source>
        <dbReference type="ARBA" id="ARBA00022729"/>
    </source>
</evidence>
<dbReference type="InterPro" id="IPR001599">
    <property type="entry name" value="Macroglobln_a2"/>
</dbReference>
<proteinExistence type="inferred from homology"/>
<dbReference type="InterPro" id="IPR021868">
    <property type="entry name" value="Alpha_2_Macroglob_MG3"/>
</dbReference>
<dbReference type="InterPro" id="IPR011625">
    <property type="entry name" value="A2M_N_BRD"/>
</dbReference>
<dbReference type="Pfam" id="PF01835">
    <property type="entry name" value="MG2"/>
    <property type="match status" value="1"/>
</dbReference>
<dbReference type="InterPro" id="IPR041203">
    <property type="entry name" value="Bact_A2M_MG5"/>
</dbReference>
<dbReference type="PROSITE" id="PS51257">
    <property type="entry name" value="PROKAR_LIPOPROTEIN"/>
    <property type="match status" value="1"/>
</dbReference>
<dbReference type="InterPro" id="IPR002890">
    <property type="entry name" value="MG2"/>
</dbReference>
<dbReference type="CDD" id="cd02891">
    <property type="entry name" value="A2M_like"/>
    <property type="match status" value="1"/>
</dbReference>
<feature type="domain" description="Alpha-2-macroglobulin bait region" evidence="4">
    <location>
        <begin position="1000"/>
        <end position="1143"/>
    </location>
</feature>
<name>A0AAP9DGZ6_BACOV</name>
<keyword evidence="2" id="KW-0732">Signal</keyword>
<feature type="transmembrane region" description="Helical" evidence="3">
    <location>
        <begin position="9"/>
        <end position="27"/>
    </location>
</feature>
<dbReference type="SUPFAM" id="SSF48239">
    <property type="entry name" value="Terpenoid cyclases/Protein prenyltransferases"/>
    <property type="match status" value="1"/>
</dbReference>
<dbReference type="InterPro" id="IPR008930">
    <property type="entry name" value="Terpenoid_cyclase/PrenylTrfase"/>
</dbReference>
<evidence type="ECO:0000259" key="4">
    <source>
        <dbReference type="SMART" id="SM01359"/>
    </source>
</evidence>
<gene>
    <name evidence="6" type="ORF">DYI28_07050</name>
</gene>
<dbReference type="SMART" id="SM01360">
    <property type="entry name" value="A2M"/>
    <property type="match status" value="1"/>
</dbReference>
<dbReference type="GO" id="GO:0004866">
    <property type="term" value="F:endopeptidase inhibitor activity"/>
    <property type="evidence" value="ECO:0007669"/>
    <property type="project" value="InterPro"/>
</dbReference>
<comment type="similarity">
    <text evidence="1">Belongs to the protease inhibitor I39 (alpha-2-macroglobulin) family. Bacterial alpha-2-macroglobulin subfamily.</text>
</comment>
<dbReference type="RefSeq" id="WP_032845209.1">
    <property type="nucleotide sequence ID" value="NZ_CAXSRA010000002.1"/>
</dbReference>
<dbReference type="EMBL" id="CP041395">
    <property type="protein sequence ID" value="QDM08493.1"/>
    <property type="molecule type" value="Genomic_DNA"/>
</dbReference>
<dbReference type="Pfam" id="PF17973">
    <property type="entry name" value="bMG10"/>
    <property type="match status" value="1"/>
</dbReference>
<dbReference type="SMART" id="SM01359">
    <property type="entry name" value="A2M_N_2"/>
    <property type="match status" value="1"/>
</dbReference>
<sequence>MGQTKTTRSISATGLFLLIMMTVGLYSCTRTQKDIIPSADYAPYVNAYTGGVISQNSTIRIELTHDQPMVDMNNELKSNPFSFSPSLKGKAYWVSNNTIEFVPEEGALKPGTLYEGTFRLGDFIEVDKKLKEFNFSFRVQERNFTLQLESLPITATRPNEINIKGEIRFSDVVKKEEVEKMLTASDGKKSYPVEVTATDNHTRYLFSIRQIPREADDYPLTITANGNAAGIDRKQSEEVLIPAKDCFRFMSAERIDQPENGIEIVFSAPLSTTQDLKGLIEIPEISSSIFQISENRVFIYFEANTQNKLTLNIHEGVKDCQGKALGTSHTISFSEVSLKPQVEMSTTAAILPDSKSLIIPFRAVNLYAVDLSVIRIFENNVLMFMQTNSLASANELRRSGRLVYKKTLWLAKDASKDIHHWGDYSIDLAGLIHQEPGAIYRVILSFRQEYSAYPCGGGENQDMKFADSSTSDGLTKVSGSVLSEEDEAIWNTPEAYYYYNGGTMDWSVYRWTERDNPCHPSYYMDSDRAAACNVFASNLGMIVKRNSLNKLWIAVSNILDTKPIGKAQVTAYNFQLQPIGKGETNGEGFVEITPNGVPFIIVAESDKQKAYVRVVDGEEQSVSRFDVGGKDIQKGLKGFIYGERGVWRPGDTLHISFILEDREKRIPDKHPVALEIYNPRGQFYTKMISTQGMNGFYTFDVPTQATDPTGLWNAYIKVGGTTFHKGLRIETIKPNRLKINLALPKVLQATDKNFYAPLTSTWLTGATASKLKAKVEMSLSKVNTQFKNYGQYIFNNPATDFTTIKTDIFDGTLDAEGKANVMLKVPTATEAPGMLNATFTTRVFEPGGDASIYTQTIPFSPFTSYVGINLNQPKGKYIETDKDHVFDIVTVNTQGQLVNSSNLEYKIYRIGWSWWWENSGESFGTYINNSSITPVASGNLQTRGGKASFKFRIDYPSWGRYLVYVKDKESGHATGGTVYVDWPEWRGRSSKTDPSGIKMLAFSLNKDSYEIGETATAIIPAAAGGRALVSIENGSTVLRQEWIEVSNGGDTKYTFKITPEMTPNVYLHISLLQPHAQTVNDLPIRMYGVVPVFVTNSQTVLQPQIQMPEVLRPETNFNVTVSEKTGKPMTYTLAIVDDGLLDLTNFKTPDPWNDFYSREALGIRTWDMYDNVLGASAGSYSSLFSTGGDATLKPADAKANRFKPVVKFIGPFYLGKGKSQTHTLKLPMYVGSVRAMVVAGQEGAYGNAEKTAFVRTPLMMLSTLPRVLSIQEEITVPVNIFAMENQVKNVTVSLQASGGGVQIVGANQQSLKFSQPDDQLVFFTLKTGSKTGKATIHLTANGGGQQTKETIEIEVRNPNPIVTLRNSQWAEAGQSKELSYNLSSSSANNQIKLEVSRIPSVDISRRFDFLYNYQHHCTEQLTSKALPLLFVGQFKTIDKIEAEKIKTNLQEAIRQIYGRQLPNGGFVYWPGNAVADEWISSYAGMFLTLAQEKGYAVHSNVLNKWKRFQRAAAQNWRMPQDASGWQQWQSELQQAFRLYTLALAGAPEYGAMNRMKEQAGLSIQAKWRLAATYALTGKMKPAEELVYNAETTVSPYSSMNQIYGSSDRDEAMILETLILMNRERDALQQAKVVSKNLSQEEWFSTQSTAFALMAMGRLAEKLSGTLDFVWTWNDKQQPAVKSAKAVFEKEIATTPKSGMIAVKNQGKGALSVDLITRTQLLNDTLPAISDNLRMDIRYANLNGTPISVNDIIQGTDFMAITSISNISGTSDYTNLALTHIIPSGWEIYNERMVAPETESGAADGSGKSVSKYNYLDIRDDRVLTYFNLRRGETKVFTVRLQATYAGNFILPAVQCEAMYDVNVQARSKAGRTTVSR</sequence>
<dbReference type="Pfam" id="PF17962">
    <property type="entry name" value="bMG6"/>
    <property type="match status" value="1"/>
</dbReference>
<accession>A0AAP9DGZ6</accession>
<dbReference type="Gene3D" id="2.60.40.1930">
    <property type="match status" value="1"/>
</dbReference>
<dbReference type="Pfam" id="PF00207">
    <property type="entry name" value="A2M"/>
    <property type="match status" value="1"/>
</dbReference>
<protein>
    <submittedName>
        <fullName evidence="6">Alpha-2-macroglobulin</fullName>
    </submittedName>
</protein>
<evidence type="ECO:0000313" key="7">
    <source>
        <dbReference type="Proteomes" id="UP000318823"/>
    </source>
</evidence>
<dbReference type="Pfam" id="PF07703">
    <property type="entry name" value="A2M_BRD"/>
    <property type="match status" value="1"/>
</dbReference>
<dbReference type="InterPro" id="IPR041462">
    <property type="entry name" value="Bact_A2M_MG6"/>
</dbReference>
<dbReference type="InterPro" id="IPR041246">
    <property type="entry name" value="Bact_MG10"/>
</dbReference>
<keyword evidence="3" id="KW-1133">Transmembrane helix</keyword>
<dbReference type="PANTHER" id="PTHR40094">
    <property type="entry name" value="ALPHA-2-MACROGLOBULIN HOMOLOG"/>
    <property type="match status" value="1"/>
</dbReference>
<evidence type="ECO:0000256" key="1">
    <source>
        <dbReference type="ARBA" id="ARBA00010556"/>
    </source>
</evidence>
<evidence type="ECO:0000256" key="3">
    <source>
        <dbReference type="SAM" id="Phobius"/>
    </source>
</evidence>
<dbReference type="Gene3D" id="1.50.10.20">
    <property type="match status" value="1"/>
</dbReference>
<keyword evidence="3" id="KW-0812">Transmembrane</keyword>
<dbReference type="Proteomes" id="UP000318823">
    <property type="component" value="Chromosome"/>
</dbReference>
<reference evidence="7" key="1">
    <citation type="journal article" date="2018" name="J. Anim. Genet.">
        <title>Acquired interbacterial defense systems protect against interspecies antagonism in the human gut microbiome.</title>
        <authorList>
            <person name="Ross B.D."/>
            <person name="Verster A.J."/>
            <person name="Radey M.C."/>
            <person name="Schmidtke D.T."/>
            <person name="Pope C.E."/>
            <person name="Hoffman L.R."/>
            <person name="Hajjar A."/>
            <person name="Peterson S.B."/>
            <person name="Borenstein E."/>
            <person name="Mougous J."/>
        </authorList>
    </citation>
    <scope>NUCLEOTIDE SEQUENCE [LARGE SCALE GENOMIC DNA]</scope>
    <source>
        <strain evidence="7">3725 D1 iv</strain>
    </source>
</reference>
<evidence type="ECO:0000313" key="6">
    <source>
        <dbReference type="EMBL" id="QDM08493.1"/>
    </source>
</evidence>
<dbReference type="PANTHER" id="PTHR40094:SF1">
    <property type="entry name" value="UBIQUITIN DOMAIN-CONTAINING PROTEIN"/>
    <property type="match status" value="1"/>
</dbReference>
<evidence type="ECO:0000259" key="5">
    <source>
        <dbReference type="SMART" id="SM01360"/>
    </source>
</evidence>
<keyword evidence="3" id="KW-0472">Membrane</keyword>